<dbReference type="EMBL" id="MK072437">
    <property type="protein sequence ID" value="AYV84984.1"/>
    <property type="molecule type" value="Genomic_DNA"/>
</dbReference>
<evidence type="ECO:0000256" key="1">
    <source>
        <dbReference type="ARBA" id="ARBA00012457"/>
    </source>
</evidence>
<dbReference type="Gene3D" id="3.90.550.10">
    <property type="entry name" value="Spore Coat Polysaccharide Biosynthesis Protein SpsA, Chain A"/>
    <property type="match status" value="1"/>
</dbReference>
<dbReference type="PANTHER" id="PTHR43584">
    <property type="entry name" value="NUCLEOTIDYL TRANSFERASE"/>
    <property type="match status" value="1"/>
</dbReference>
<evidence type="ECO:0000256" key="4">
    <source>
        <dbReference type="ARBA" id="ARBA00048493"/>
    </source>
</evidence>
<keyword evidence="2" id="KW-0808">Transferase</keyword>
<name>A0A3G5AEG3_9VIRU</name>
<evidence type="ECO:0000256" key="3">
    <source>
        <dbReference type="ARBA" id="ARBA00022695"/>
    </source>
</evidence>
<dbReference type="GO" id="GO:0003977">
    <property type="term" value="F:UDP-N-acetylglucosamine diphosphorylase activity"/>
    <property type="evidence" value="ECO:0007669"/>
    <property type="project" value="UniProtKB-EC"/>
</dbReference>
<protein>
    <recommendedName>
        <fullName evidence="1">UDP-N-acetylglucosamine diphosphorylase</fullName>
        <ecNumber evidence="1">2.7.7.23</ecNumber>
    </recommendedName>
</protein>
<proteinExistence type="predicted"/>
<organism evidence="5">
    <name type="scientific">Satyrvirus sp</name>
    <dbReference type="NCBI Taxonomy" id="2487771"/>
    <lineage>
        <taxon>Viruses</taxon>
        <taxon>Varidnaviria</taxon>
        <taxon>Bamfordvirae</taxon>
        <taxon>Nucleocytoviricota</taxon>
        <taxon>Megaviricetes</taxon>
        <taxon>Imitervirales</taxon>
        <taxon>Mimiviridae</taxon>
        <taxon>Megamimivirinae</taxon>
    </lineage>
</organism>
<dbReference type="InterPro" id="IPR034683">
    <property type="entry name" value="IspD/TarI"/>
</dbReference>
<gene>
    <name evidence="5" type="ORF">Satyrvirus1_70</name>
</gene>
<sequence length="241" mass="27330">MDNINLVSVVLAAGRGKRMMSDKPKVLSEINGKPMINIILDNLVKLNPLKIVIVVGYKKEDVIKHLENYPFEKIEFVYQETQLGTGHAVLQTKPVLDGIDCSVLVHFGDNPTIKYESLVKLIKKHAKSKNSIIATHKDELSYTKTGRVIKIGNKIVCICEDEDKNYISDEFLGGVQIHNSNILFDNLNKIQNNNKQNEYYLTDIIEFIAENNIVKSLILPKNELINVNTMYDIDIAKKEFA</sequence>
<dbReference type="InterPro" id="IPR050065">
    <property type="entry name" value="GlmU-like"/>
</dbReference>
<evidence type="ECO:0000256" key="2">
    <source>
        <dbReference type="ARBA" id="ARBA00022679"/>
    </source>
</evidence>
<keyword evidence="3" id="KW-0548">Nucleotidyltransferase</keyword>
<dbReference type="InterPro" id="IPR029044">
    <property type="entry name" value="Nucleotide-diphossugar_trans"/>
</dbReference>
<dbReference type="EC" id="2.7.7.23" evidence="1"/>
<reference evidence="5" key="1">
    <citation type="submission" date="2018-10" db="EMBL/GenBank/DDBJ databases">
        <title>Hidden diversity of soil giant viruses.</title>
        <authorList>
            <person name="Schulz F."/>
            <person name="Alteio L."/>
            <person name="Goudeau D."/>
            <person name="Ryan E.M."/>
            <person name="Malmstrom R.R."/>
            <person name="Blanchard J."/>
            <person name="Woyke T."/>
        </authorList>
    </citation>
    <scope>NUCLEOTIDE SEQUENCE</scope>
    <source>
        <strain evidence="5">SAV1</strain>
    </source>
</reference>
<dbReference type="SUPFAM" id="SSF53448">
    <property type="entry name" value="Nucleotide-diphospho-sugar transferases"/>
    <property type="match status" value="1"/>
</dbReference>
<comment type="catalytic activity">
    <reaction evidence="4">
        <text>N-acetyl-alpha-D-glucosamine 1-phosphate + UTP + H(+) = UDP-N-acetyl-alpha-D-glucosamine + diphosphate</text>
        <dbReference type="Rhea" id="RHEA:13509"/>
        <dbReference type="ChEBI" id="CHEBI:15378"/>
        <dbReference type="ChEBI" id="CHEBI:33019"/>
        <dbReference type="ChEBI" id="CHEBI:46398"/>
        <dbReference type="ChEBI" id="CHEBI:57705"/>
        <dbReference type="ChEBI" id="CHEBI:57776"/>
        <dbReference type="EC" id="2.7.7.23"/>
    </reaction>
</comment>
<dbReference type="PANTHER" id="PTHR43584:SF3">
    <property type="entry name" value="BIFUNCTIONAL PROTEIN GLMU"/>
    <property type="match status" value="1"/>
</dbReference>
<accession>A0A3G5AEG3</accession>
<evidence type="ECO:0000313" key="5">
    <source>
        <dbReference type="EMBL" id="AYV84984.1"/>
    </source>
</evidence>
<dbReference type="Pfam" id="PF01128">
    <property type="entry name" value="IspD"/>
    <property type="match status" value="1"/>
</dbReference>